<protein>
    <submittedName>
        <fullName evidence="2">Uncharacterized protein</fullName>
    </submittedName>
</protein>
<comment type="caution">
    <text evidence="2">The sequence shown here is derived from an EMBL/GenBank/DDBJ whole genome shotgun (WGS) entry which is preliminary data.</text>
</comment>
<dbReference type="Proteomes" id="UP000286715">
    <property type="component" value="Unassembled WGS sequence"/>
</dbReference>
<keyword evidence="3" id="KW-1185">Reference proteome</keyword>
<name>A0A401XLF3_9FLAO</name>
<proteinExistence type="predicted"/>
<sequence>MLAKGILMTGILLKVRFVVDEEAFEEVSSAPEEVLHGTDQQRLAKPARTGEEVVPSSASKLMKKFRLIHIKD</sequence>
<gene>
    <name evidence="2" type="ORF">JCM31826_13310</name>
</gene>
<reference evidence="2 3" key="1">
    <citation type="submission" date="2018-11" db="EMBL/GenBank/DDBJ databases">
        <title>Schleiferia aggregans sp. nov., a moderately thermophilic heterotrophic bacterium isolated from microbial mats at a terrestrial hot spring.</title>
        <authorList>
            <person name="Iino T."/>
            <person name="Ohkuma M."/>
            <person name="Haruta S."/>
        </authorList>
    </citation>
    <scope>NUCLEOTIDE SEQUENCE [LARGE SCALE GENOMIC DNA]</scope>
    <source>
        <strain evidence="2 3">LA</strain>
    </source>
</reference>
<dbReference type="EMBL" id="BHZE01000011">
    <property type="protein sequence ID" value="GCD77849.1"/>
    <property type="molecule type" value="Genomic_DNA"/>
</dbReference>
<evidence type="ECO:0000256" key="1">
    <source>
        <dbReference type="SAM" id="MobiDB-lite"/>
    </source>
</evidence>
<feature type="region of interest" description="Disordered" evidence="1">
    <location>
        <begin position="30"/>
        <end position="50"/>
    </location>
</feature>
<evidence type="ECO:0000313" key="2">
    <source>
        <dbReference type="EMBL" id="GCD77849.1"/>
    </source>
</evidence>
<accession>A0A401XLF3</accession>
<dbReference type="AlphaFoldDB" id="A0A401XLF3"/>
<evidence type="ECO:0000313" key="3">
    <source>
        <dbReference type="Proteomes" id="UP000286715"/>
    </source>
</evidence>
<organism evidence="2 3">
    <name type="scientific">Thermaurantimonas aggregans</name>
    <dbReference type="NCBI Taxonomy" id="2173829"/>
    <lineage>
        <taxon>Bacteria</taxon>
        <taxon>Pseudomonadati</taxon>
        <taxon>Bacteroidota</taxon>
        <taxon>Flavobacteriia</taxon>
        <taxon>Flavobacteriales</taxon>
        <taxon>Schleiferiaceae</taxon>
        <taxon>Thermaurantimonas</taxon>
    </lineage>
</organism>